<evidence type="ECO:0000313" key="4">
    <source>
        <dbReference type="Proteomes" id="UP000268162"/>
    </source>
</evidence>
<dbReference type="AlphaFoldDB" id="A0A4P9ZN65"/>
<keyword evidence="2" id="KW-1133">Transmembrane helix</keyword>
<name>A0A4P9ZN65_9FUNG</name>
<feature type="compositionally biased region" description="Low complexity" evidence="1">
    <location>
        <begin position="126"/>
        <end position="136"/>
    </location>
</feature>
<protein>
    <submittedName>
        <fullName evidence="3">Uncharacterized protein</fullName>
    </submittedName>
</protein>
<feature type="region of interest" description="Disordered" evidence="1">
    <location>
        <begin position="68"/>
        <end position="136"/>
    </location>
</feature>
<reference evidence="4" key="1">
    <citation type="journal article" date="2018" name="Nat. Microbiol.">
        <title>Leveraging single-cell genomics to expand the fungal tree of life.</title>
        <authorList>
            <person name="Ahrendt S.R."/>
            <person name="Quandt C.A."/>
            <person name="Ciobanu D."/>
            <person name="Clum A."/>
            <person name="Salamov A."/>
            <person name="Andreopoulos B."/>
            <person name="Cheng J.F."/>
            <person name="Woyke T."/>
            <person name="Pelin A."/>
            <person name="Henrissat B."/>
            <person name="Reynolds N.K."/>
            <person name="Benny G.L."/>
            <person name="Smith M.E."/>
            <person name="James T.Y."/>
            <person name="Grigoriev I.V."/>
        </authorList>
    </citation>
    <scope>NUCLEOTIDE SEQUENCE [LARGE SCALE GENOMIC DNA]</scope>
    <source>
        <strain evidence="4">RSA 468</strain>
    </source>
</reference>
<proteinExistence type="predicted"/>
<feature type="transmembrane region" description="Helical" evidence="2">
    <location>
        <begin position="295"/>
        <end position="314"/>
    </location>
</feature>
<evidence type="ECO:0000256" key="2">
    <source>
        <dbReference type="SAM" id="Phobius"/>
    </source>
</evidence>
<organism evidence="3 4">
    <name type="scientific">Dimargaris cristalligena</name>
    <dbReference type="NCBI Taxonomy" id="215637"/>
    <lineage>
        <taxon>Eukaryota</taxon>
        <taxon>Fungi</taxon>
        <taxon>Fungi incertae sedis</taxon>
        <taxon>Zoopagomycota</taxon>
        <taxon>Kickxellomycotina</taxon>
        <taxon>Dimargaritomycetes</taxon>
        <taxon>Dimargaritales</taxon>
        <taxon>Dimargaritaceae</taxon>
        <taxon>Dimargaris</taxon>
    </lineage>
</organism>
<dbReference type="OrthoDB" id="10662346at2759"/>
<gene>
    <name evidence="3" type="ORF">BJ085DRAFT_33576</name>
</gene>
<keyword evidence="2" id="KW-0472">Membrane</keyword>
<sequence length="366" mass="39362">MDVLAPLSPGVRQAVDALPQYTLEAEPQLALDPDIAYGRKSFHMEEVQQNLPELLQLHVELAAAASNPPTATGAVVPPPDSSLVSSSTLTPGSDRESQTIEALLEGSRSSPPPPLPSRAGVLQSVSSASPSEAAPSLLEHDSVPMPQITTAPPGGTTAAHSTALAATAAQLEEGVAATTTTPLADHRPARTPWSAEASIWKPSVAWSQACFISFVALPLTLPYMAITVVFNLAALLTFFLFPVGLPITFVLSAGVRAMGRVELWCLQKVSHRPPIANPPWIIEPPNTPPANFIRFLGRPFLSIYILQSFVYFTIIRPLLCCALWMACVVCWCGLFPFGFIWPAHFNYAFIYLGESLYLASVFYLGE</sequence>
<accession>A0A4P9ZN65</accession>
<feature type="transmembrane region" description="Helical" evidence="2">
    <location>
        <begin position="228"/>
        <end position="251"/>
    </location>
</feature>
<dbReference type="Proteomes" id="UP000268162">
    <property type="component" value="Unassembled WGS sequence"/>
</dbReference>
<feature type="compositionally biased region" description="Low complexity" evidence="1">
    <location>
        <begin position="68"/>
        <end position="92"/>
    </location>
</feature>
<keyword evidence="2" id="KW-0812">Transmembrane</keyword>
<feature type="transmembrane region" description="Helical" evidence="2">
    <location>
        <begin position="204"/>
        <end position="221"/>
    </location>
</feature>
<evidence type="ECO:0000313" key="3">
    <source>
        <dbReference type="EMBL" id="RKP34757.1"/>
    </source>
</evidence>
<feature type="transmembrane region" description="Helical" evidence="2">
    <location>
        <begin position="347"/>
        <end position="365"/>
    </location>
</feature>
<dbReference type="EMBL" id="ML003081">
    <property type="protein sequence ID" value="RKP34757.1"/>
    <property type="molecule type" value="Genomic_DNA"/>
</dbReference>
<keyword evidence="4" id="KW-1185">Reference proteome</keyword>
<feature type="transmembrane region" description="Helical" evidence="2">
    <location>
        <begin position="321"/>
        <end position="341"/>
    </location>
</feature>
<evidence type="ECO:0000256" key="1">
    <source>
        <dbReference type="SAM" id="MobiDB-lite"/>
    </source>
</evidence>